<proteinExistence type="predicted"/>
<reference evidence="1 2" key="1">
    <citation type="submission" date="2024-10" db="EMBL/GenBank/DDBJ databases">
        <title>The Natural Products Discovery Center: Release of the First 8490 Sequenced Strains for Exploring Actinobacteria Biosynthetic Diversity.</title>
        <authorList>
            <person name="Kalkreuter E."/>
            <person name="Kautsar S.A."/>
            <person name="Yang D."/>
            <person name="Bader C.D."/>
            <person name="Teijaro C.N."/>
            <person name="Fluegel L."/>
            <person name="Davis C.M."/>
            <person name="Simpson J.R."/>
            <person name="Lauterbach L."/>
            <person name="Steele A.D."/>
            <person name="Gui C."/>
            <person name="Meng S."/>
            <person name="Li G."/>
            <person name="Viehrig K."/>
            <person name="Ye F."/>
            <person name="Su P."/>
            <person name="Kiefer A.F."/>
            <person name="Nichols A."/>
            <person name="Cepeda A.J."/>
            <person name="Yan W."/>
            <person name="Fan B."/>
            <person name="Jiang Y."/>
            <person name="Adhikari A."/>
            <person name="Zheng C.-J."/>
            <person name="Schuster L."/>
            <person name="Cowan T.M."/>
            <person name="Smanski M.J."/>
            <person name="Chevrette M.G."/>
            <person name="De Carvalho L.P.S."/>
            <person name="Shen B."/>
        </authorList>
    </citation>
    <scope>NUCLEOTIDE SEQUENCE [LARGE SCALE GENOMIC DNA]</scope>
    <source>
        <strain evidence="1 2">NPDC049639</strain>
    </source>
</reference>
<dbReference type="RefSeq" id="WP_398273916.1">
    <property type="nucleotide sequence ID" value="NZ_JBITLV010000001.1"/>
</dbReference>
<dbReference type="Pfam" id="PF20471">
    <property type="entry name" value="DUF6716"/>
    <property type="match status" value="1"/>
</dbReference>
<sequence length="411" mass="44246">MTSSAPLRVLAVAESDSYLKWAASLLEQLAGNLPPGGVYEVAIPQSPIRPSLSQIESALSGTTFAGSRPPVLSPAALRRRVDRERPDAVLLACAGPTALALQTELARARHRPVILAGIPGIAVPARRKAWNFRSAIDLMVVHSHREVRDYDAKRRQVGAQARVGLARLPFLPGPDGTARAAESAGGAVVFATQGKVPLLREDRLAVLRSLARLAVARPDLQVIVKTRGVAGEFHTHYEAYHYGELWRELVGAGEFGGDELSFAAGSMAVHLRSAAALVTVSSTAALEAVAMGVPLLLVDEFGISEEMINEVFVGSGCLASLKSLEAGEFTLPDPAWLVDNYFHPDGDSTWVADLLELVEQARAGALPPLAGRLPARRHRRGVRRQLDRLRLTPLGSSLARARRRAREARQR</sequence>
<organism evidence="1 2">
    <name type="scientific">Spongisporangium articulatum</name>
    <dbReference type="NCBI Taxonomy" id="3362603"/>
    <lineage>
        <taxon>Bacteria</taxon>
        <taxon>Bacillati</taxon>
        <taxon>Actinomycetota</taxon>
        <taxon>Actinomycetes</taxon>
        <taxon>Kineosporiales</taxon>
        <taxon>Kineosporiaceae</taxon>
        <taxon>Spongisporangium</taxon>
    </lineage>
</organism>
<evidence type="ECO:0000313" key="2">
    <source>
        <dbReference type="Proteomes" id="UP001612915"/>
    </source>
</evidence>
<comment type="caution">
    <text evidence="1">The sequence shown here is derived from an EMBL/GenBank/DDBJ whole genome shotgun (WGS) entry which is preliminary data.</text>
</comment>
<dbReference type="Proteomes" id="UP001612915">
    <property type="component" value="Unassembled WGS sequence"/>
</dbReference>
<dbReference type="InterPro" id="IPR046561">
    <property type="entry name" value="DUF6716"/>
</dbReference>
<dbReference type="EMBL" id="JBITLV010000001">
    <property type="protein sequence ID" value="MFI7585656.1"/>
    <property type="molecule type" value="Genomic_DNA"/>
</dbReference>
<name>A0ABW8AH31_9ACTN</name>
<evidence type="ECO:0000313" key="1">
    <source>
        <dbReference type="EMBL" id="MFI7585656.1"/>
    </source>
</evidence>
<accession>A0ABW8AH31</accession>
<protein>
    <submittedName>
        <fullName evidence="1">DUF6716 putative glycosyltransferase</fullName>
    </submittedName>
</protein>
<keyword evidence="2" id="KW-1185">Reference proteome</keyword>
<gene>
    <name evidence="1" type="ORF">ACIB24_01110</name>
</gene>
<dbReference type="SUPFAM" id="SSF53756">
    <property type="entry name" value="UDP-Glycosyltransferase/glycogen phosphorylase"/>
    <property type="match status" value="1"/>
</dbReference>